<evidence type="ECO:0000256" key="2">
    <source>
        <dbReference type="SAM" id="Phobius"/>
    </source>
</evidence>
<evidence type="ECO:0000313" key="4">
    <source>
        <dbReference type="Proteomes" id="UP001161580"/>
    </source>
</evidence>
<organism evidence="3 4">
    <name type="scientific">Ferirhizobium litorale</name>
    <dbReference type="NCBI Taxonomy" id="2927786"/>
    <lineage>
        <taxon>Bacteria</taxon>
        <taxon>Pseudomonadati</taxon>
        <taxon>Pseudomonadota</taxon>
        <taxon>Alphaproteobacteria</taxon>
        <taxon>Hyphomicrobiales</taxon>
        <taxon>Rhizobiaceae</taxon>
        <taxon>Ferirhizobium</taxon>
    </lineage>
</organism>
<keyword evidence="2" id="KW-0812">Transmembrane</keyword>
<comment type="caution">
    <text evidence="3">The sequence shown here is derived from an EMBL/GenBank/DDBJ whole genome shotgun (WGS) entry which is preliminary data.</text>
</comment>
<name>A0AAE3QCP7_9HYPH</name>
<accession>A0AAE3QCP7</accession>
<dbReference type="RefSeq" id="WP_311786706.1">
    <property type="nucleotide sequence ID" value="NZ_JALDYY010000005.1"/>
</dbReference>
<evidence type="ECO:0000313" key="3">
    <source>
        <dbReference type="EMBL" id="MDI7922471.1"/>
    </source>
</evidence>
<feature type="compositionally biased region" description="Low complexity" evidence="1">
    <location>
        <begin position="78"/>
        <end position="92"/>
    </location>
</feature>
<dbReference type="Proteomes" id="UP001161580">
    <property type="component" value="Unassembled WGS sequence"/>
</dbReference>
<keyword evidence="2" id="KW-1133">Transmembrane helix</keyword>
<proteinExistence type="predicted"/>
<feature type="region of interest" description="Disordered" evidence="1">
    <location>
        <begin position="252"/>
        <end position="283"/>
    </location>
</feature>
<feature type="region of interest" description="Disordered" evidence="1">
    <location>
        <begin position="208"/>
        <end position="229"/>
    </location>
</feature>
<dbReference type="AlphaFoldDB" id="A0AAE3QCP7"/>
<gene>
    <name evidence="3" type="ORF">MRS75_10275</name>
</gene>
<evidence type="ECO:0008006" key="5">
    <source>
        <dbReference type="Google" id="ProtNLM"/>
    </source>
</evidence>
<sequence>MSGLETAIRNALERADRSNAETRARIYQSARQALEAGLRKQDVNDPETVALQRQRLEVTIRQIEGEERARLHAEAAKAEPAATANGAPAPRATPHPQLHDQVAGAPLDTAQPHEDTYADLGDMRAESADRFGAAPHAASAKGQDIGGLDVPAETVAHRRRRRTFFPRLFIFSTIIAALGIGIWWVYTSGLLLTAAQRDTSVANPPAHVEAEDFDNSSPVGTNGEGGGLRTLDPQNGFSNAWIEVLRPDSADVTPRSNSAVDVVSGGGGQTVRITSRRPDDSGSVEITIPAEALEQMAGKTSTIALTLQTEPDQPTQISVQCDFQSLGDCTRHRFSVTNEKSDVLFQVTFDRSLAPNGPGRLLVNSDIEGRGRSVNLYAVRILPGQ</sequence>
<feature type="region of interest" description="Disordered" evidence="1">
    <location>
        <begin position="70"/>
        <end position="100"/>
    </location>
</feature>
<evidence type="ECO:0000256" key="1">
    <source>
        <dbReference type="SAM" id="MobiDB-lite"/>
    </source>
</evidence>
<keyword evidence="4" id="KW-1185">Reference proteome</keyword>
<dbReference type="EMBL" id="JALDYZ010000004">
    <property type="protein sequence ID" value="MDI7922471.1"/>
    <property type="molecule type" value="Genomic_DNA"/>
</dbReference>
<feature type="transmembrane region" description="Helical" evidence="2">
    <location>
        <begin position="168"/>
        <end position="186"/>
    </location>
</feature>
<protein>
    <recommendedName>
        <fullName evidence="5">Biotin transporter BioY</fullName>
    </recommendedName>
</protein>
<reference evidence="3" key="1">
    <citation type="submission" date="2022-03" db="EMBL/GenBank/DDBJ databases">
        <title>Fererhizobium litorale gen. nov., sp. nov., isolated from sandy sediments of the Sea of Japan seashore.</title>
        <authorList>
            <person name="Romanenko L."/>
            <person name="Kurilenko V."/>
            <person name="Otstavnykh N."/>
            <person name="Svetashev V."/>
            <person name="Tekutyeva L."/>
            <person name="Isaeva M."/>
            <person name="Mikhailov V."/>
        </authorList>
    </citation>
    <scope>NUCLEOTIDE SEQUENCE</scope>
    <source>
        <strain evidence="3">KMM 9576</strain>
    </source>
</reference>
<keyword evidence="2" id="KW-0472">Membrane</keyword>